<dbReference type="Proteomes" id="UP001597063">
    <property type="component" value="Unassembled WGS sequence"/>
</dbReference>
<dbReference type="RefSeq" id="WP_131762299.1">
    <property type="nucleotide sequence ID" value="NZ_CAACUY010000222.1"/>
</dbReference>
<evidence type="ECO:0000313" key="1">
    <source>
        <dbReference type="EMBL" id="MFD0691546.1"/>
    </source>
</evidence>
<name>A0ABW2XZ01_9ACTN</name>
<sequence>MRLQQRANPDAKTSMDTWIPYCDAFPERVPSEIYVGGFDHRQPFEGDGGIRFEQRPGGERALAAYESSLARRQQRAERDQKS</sequence>
<keyword evidence="2" id="KW-1185">Reference proteome</keyword>
<gene>
    <name evidence="1" type="ORF">ACFQZM_44140</name>
</gene>
<accession>A0ABW2XZ01</accession>
<reference evidence="2" key="1">
    <citation type="journal article" date="2019" name="Int. J. Syst. Evol. Microbiol.">
        <title>The Global Catalogue of Microorganisms (GCM) 10K type strain sequencing project: providing services to taxonomists for standard genome sequencing and annotation.</title>
        <authorList>
            <consortium name="The Broad Institute Genomics Platform"/>
            <consortium name="The Broad Institute Genome Sequencing Center for Infectious Disease"/>
            <person name="Wu L."/>
            <person name="Ma J."/>
        </authorList>
    </citation>
    <scope>NUCLEOTIDE SEQUENCE [LARGE SCALE GENOMIC DNA]</scope>
    <source>
        <strain evidence="2">JCM 9371</strain>
    </source>
</reference>
<organism evidence="1 2">
    <name type="scientific">Actinomadura fibrosa</name>
    <dbReference type="NCBI Taxonomy" id="111802"/>
    <lineage>
        <taxon>Bacteria</taxon>
        <taxon>Bacillati</taxon>
        <taxon>Actinomycetota</taxon>
        <taxon>Actinomycetes</taxon>
        <taxon>Streptosporangiales</taxon>
        <taxon>Thermomonosporaceae</taxon>
        <taxon>Actinomadura</taxon>
    </lineage>
</organism>
<protein>
    <submittedName>
        <fullName evidence="1">Uncharacterized protein</fullName>
    </submittedName>
</protein>
<dbReference type="EMBL" id="JBHTGP010000031">
    <property type="protein sequence ID" value="MFD0691546.1"/>
    <property type="molecule type" value="Genomic_DNA"/>
</dbReference>
<comment type="caution">
    <text evidence="1">The sequence shown here is derived from an EMBL/GenBank/DDBJ whole genome shotgun (WGS) entry which is preliminary data.</text>
</comment>
<proteinExistence type="predicted"/>
<evidence type="ECO:0000313" key="2">
    <source>
        <dbReference type="Proteomes" id="UP001597063"/>
    </source>
</evidence>